<reference evidence="2" key="1">
    <citation type="journal article" date="2024" name="Proc. Natl. Acad. Sci. U.S.A.">
        <title>Extraordinary preservation of gene collinearity over three hundred million years revealed in homosporous lycophytes.</title>
        <authorList>
            <person name="Li C."/>
            <person name="Wickell D."/>
            <person name="Kuo L.Y."/>
            <person name="Chen X."/>
            <person name="Nie B."/>
            <person name="Liao X."/>
            <person name="Peng D."/>
            <person name="Ji J."/>
            <person name="Jenkins J."/>
            <person name="Williams M."/>
            <person name="Shu S."/>
            <person name="Plott C."/>
            <person name="Barry K."/>
            <person name="Rajasekar S."/>
            <person name="Grimwood J."/>
            <person name="Han X."/>
            <person name="Sun S."/>
            <person name="Hou Z."/>
            <person name="He W."/>
            <person name="Dai G."/>
            <person name="Sun C."/>
            <person name="Schmutz J."/>
            <person name="Leebens-Mack J.H."/>
            <person name="Li F.W."/>
            <person name="Wang L."/>
        </authorList>
    </citation>
    <scope>NUCLEOTIDE SEQUENCE [LARGE SCALE GENOMIC DNA]</scope>
    <source>
        <strain evidence="2">cv. PW_Plant_1</strain>
    </source>
</reference>
<keyword evidence="2" id="KW-1185">Reference proteome</keyword>
<evidence type="ECO:0000313" key="1">
    <source>
        <dbReference type="EMBL" id="KAJ7524420.1"/>
    </source>
</evidence>
<organism evidence="1 2">
    <name type="scientific">Diphasiastrum complanatum</name>
    <name type="common">Issler's clubmoss</name>
    <name type="synonym">Lycopodium complanatum</name>
    <dbReference type="NCBI Taxonomy" id="34168"/>
    <lineage>
        <taxon>Eukaryota</taxon>
        <taxon>Viridiplantae</taxon>
        <taxon>Streptophyta</taxon>
        <taxon>Embryophyta</taxon>
        <taxon>Tracheophyta</taxon>
        <taxon>Lycopodiopsida</taxon>
        <taxon>Lycopodiales</taxon>
        <taxon>Lycopodiaceae</taxon>
        <taxon>Lycopodioideae</taxon>
        <taxon>Diphasiastrum</taxon>
    </lineage>
</organism>
<comment type="caution">
    <text evidence="1">The sequence shown here is derived from an EMBL/GenBank/DDBJ whole genome shotgun (WGS) entry which is preliminary data.</text>
</comment>
<evidence type="ECO:0000313" key="2">
    <source>
        <dbReference type="Proteomes" id="UP001162992"/>
    </source>
</evidence>
<protein>
    <submittedName>
        <fullName evidence="1">Uncharacterized protein</fullName>
    </submittedName>
</protein>
<dbReference type="EMBL" id="CM055108">
    <property type="protein sequence ID" value="KAJ7524420.1"/>
    <property type="molecule type" value="Genomic_DNA"/>
</dbReference>
<name>A0ACC2B3W4_DIPCM</name>
<sequence length="258" mass="29439">MKRNGQFEINLFSCISVSSTTPRERERERAREQRERETHTQRGSESGREGAMTSKAGGLEPWPSLLKYSNAAVVLTKSASSPKRKGNKASGEPKSLATQQTEDILDAILPPRQWVEDGQQWVQHVSSTPATRLDVVNLQEKLDQELQRRQARETGICPIREELYAQCFDELIRQVTVNCAERGLLLLRVRDELRMTIAAYQTLYESSVAFGLRKALQAECGKENMETRIQQLEGELKELDRQVAEWKFHFVIKAHVLS</sequence>
<accession>A0ACC2B3W4</accession>
<dbReference type="Proteomes" id="UP001162992">
    <property type="component" value="Chromosome 17"/>
</dbReference>
<gene>
    <name evidence="1" type="ORF">O6H91_17G004100</name>
</gene>
<proteinExistence type="predicted"/>